<feature type="transmembrane region" description="Helical" evidence="7">
    <location>
        <begin position="354"/>
        <end position="374"/>
    </location>
</feature>
<keyword evidence="2" id="KW-0813">Transport</keyword>
<feature type="transmembrane region" description="Helical" evidence="7">
    <location>
        <begin position="325"/>
        <end position="348"/>
    </location>
</feature>
<dbReference type="GO" id="GO:0022857">
    <property type="term" value="F:transmembrane transporter activity"/>
    <property type="evidence" value="ECO:0007669"/>
    <property type="project" value="InterPro"/>
</dbReference>
<evidence type="ECO:0000256" key="7">
    <source>
        <dbReference type="SAM" id="Phobius"/>
    </source>
</evidence>
<feature type="transmembrane region" description="Helical" evidence="7">
    <location>
        <begin position="236"/>
        <end position="258"/>
    </location>
</feature>
<evidence type="ECO:0000313" key="10">
    <source>
        <dbReference type="Proteomes" id="UP000050398"/>
    </source>
</evidence>
<evidence type="ECO:0000256" key="2">
    <source>
        <dbReference type="ARBA" id="ARBA00022448"/>
    </source>
</evidence>
<keyword evidence="4 7" id="KW-0812">Transmembrane</keyword>
<dbReference type="GO" id="GO:0005886">
    <property type="term" value="C:plasma membrane"/>
    <property type="evidence" value="ECO:0007669"/>
    <property type="project" value="UniProtKB-SubCell"/>
</dbReference>
<keyword evidence="5 7" id="KW-1133">Transmembrane helix</keyword>
<dbReference type="PRINTS" id="PR01988">
    <property type="entry name" value="EXPORTERBACE"/>
</dbReference>
<accession>A0A0P6VXS9</accession>
<dbReference type="SUPFAM" id="SSF103473">
    <property type="entry name" value="MFS general substrate transporter"/>
    <property type="match status" value="1"/>
</dbReference>
<dbReference type="PANTHER" id="PTHR43266:SF10">
    <property type="entry name" value="BACILYSIN EXPORTER BACE-RELATED"/>
    <property type="match status" value="1"/>
</dbReference>
<name>A0A0P6VXS9_9BACI</name>
<protein>
    <submittedName>
        <fullName evidence="9">Macrolide transporter</fullName>
    </submittedName>
</protein>
<dbReference type="InterPro" id="IPR022324">
    <property type="entry name" value="Bacilysin_exporter_BacE_put"/>
</dbReference>
<dbReference type="EMBL" id="LIXZ01000038">
    <property type="protein sequence ID" value="KPL57613.1"/>
    <property type="molecule type" value="Genomic_DNA"/>
</dbReference>
<feature type="transmembrane region" description="Helical" evidence="7">
    <location>
        <begin position="83"/>
        <end position="103"/>
    </location>
</feature>
<evidence type="ECO:0000256" key="4">
    <source>
        <dbReference type="ARBA" id="ARBA00022692"/>
    </source>
</evidence>
<dbReference type="AlphaFoldDB" id="A0A0P6VXS9"/>
<comment type="subcellular location">
    <subcellularLocation>
        <location evidence="1">Cell membrane</location>
        <topology evidence="1">Multi-pass membrane protein</topology>
    </subcellularLocation>
</comment>
<evidence type="ECO:0000256" key="1">
    <source>
        <dbReference type="ARBA" id="ARBA00004651"/>
    </source>
</evidence>
<dbReference type="Pfam" id="PF07690">
    <property type="entry name" value="MFS_1"/>
    <property type="match status" value="1"/>
</dbReference>
<dbReference type="Gene3D" id="1.20.1250.20">
    <property type="entry name" value="MFS general substrate transporter like domains"/>
    <property type="match status" value="1"/>
</dbReference>
<feature type="transmembrane region" description="Helical" evidence="7">
    <location>
        <begin position="151"/>
        <end position="170"/>
    </location>
</feature>
<evidence type="ECO:0000256" key="3">
    <source>
        <dbReference type="ARBA" id="ARBA00022475"/>
    </source>
</evidence>
<feature type="transmembrane region" description="Helical" evidence="7">
    <location>
        <begin position="7"/>
        <end position="24"/>
    </location>
</feature>
<dbReference type="PATRIC" id="fig|218284.4.peg.3072"/>
<keyword evidence="6 7" id="KW-0472">Membrane</keyword>
<evidence type="ECO:0000313" key="9">
    <source>
        <dbReference type="EMBL" id="KPL57613.1"/>
    </source>
</evidence>
<dbReference type="OrthoDB" id="9775268at2"/>
<sequence>MLITSTLGDWFNTIALLSFVYITTNSPLMISFTLISNSLPQLLASPFAGVFVDKSNRKVIMVVTDFVRAIVILGLLFAENYIYIVFIVNIILGLCTTLFNPARQSVLPNIVNKKDFTTANSLSSSMKGVASIIGASLGGLIAGLITPNIAFIINSLTFVISGLIISKVNIPSTEKRDKNVSFFRDMKEGYIFIIKTPIILALVLVGVSWGVVGGVYQVLLTLYGSDIFGMGSNGVGILYTTQGIGVVIGGLLVAKFVGSNVQKMKKYYGWAYLLQGIFFIFFAISTNIYLGVASLLLMRIAGGVIIPLDTTLLQSYSPDDKIGKVFTLHFSVYGSIFQLSMFFTGILLESFSPQVIGVSFGLLCTFISCTWLLLLQGGFLDSKDGQEEKLA</sequence>
<evidence type="ECO:0000259" key="8">
    <source>
        <dbReference type="PROSITE" id="PS50850"/>
    </source>
</evidence>
<reference evidence="9 10" key="1">
    <citation type="submission" date="2015-08" db="EMBL/GenBank/DDBJ databases">
        <title>Draft Genome Sequence of Bacillus vietnamensis UCD-SED5.</title>
        <authorList>
            <person name="Lee R.D."/>
            <person name="Jospin G."/>
            <person name="Lang J.M."/>
            <person name="Coil D.A."/>
            <person name="Eisen J.A."/>
        </authorList>
    </citation>
    <scope>NUCLEOTIDE SEQUENCE [LARGE SCALE GENOMIC DNA]</scope>
    <source>
        <strain evidence="9 10">UCD-SED5</strain>
    </source>
</reference>
<gene>
    <name evidence="9" type="ORF">AM506_21325</name>
</gene>
<organism evidence="9 10">
    <name type="scientific">Rossellomorea vietnamensis</name>
    <dbReference type="NCBI Taxonomy" id="218284"/>
    <lineage>
        <taxon>Bacteria</taxon>
        <taxon>Bacillati</taxon>
        <taxon>Bacillota</taxon>
        <taxon>Bacilli</taxon>
        <taxon>Bacillales</taxon>
        <taxon>Bacillaceae</taxon>
        <taxon>Rossellomorea</taxon>
    </lineage>
</organism>
<dbReference type="Proteomes" id="UP000050398">
    <property type="component" value="Unassembled WGS sequence"/>
</dbReference>
<feature type="domain" description="Major facilitator superfamily (MFS) profile" evidence="8">
    <location>
        <begin position="1"/>
        <end position="385"/>
    </location>
</feature>
<dbReference type="RefSeq" id="WP_060675105.1">
    <property type="nucleotide sequence ID" value="NZ_LIXZ01000038.1"/>
</dbReference>
<dbReference type="PROSITE" id="PS50850">
    <property type="entry name" value="MFS"/>
    <property type="match status" value="1"/>
</dbReference>
<evidence type="ECO:0000256" key="6">
    <source>
        <dbReference type="ARBA" id="ARBA00023136"/>
    </source>
</evidence>
<keyword evidence="3" id="KW-1003">Cell membrane</keyword>
<dbReference type="InterPro" id="IPR011701">
    <property type="entry name" value="MFS"/>
</dbReference>
<dbReference type="CDD" id="cd06173">
    <property type="entry name" value="MFS_MefA_like"/>
    <property type="match status" value="1"/>
</dbReference>
<evidence type="ECO:0000256" key="5">
    <source>
        <dbReference type="ARBA" id="ARBA00022989"/>
    </source>
</evidence>
<feature type="transmembrane region" description="Helical" evidence="7">
    <location>
        <begin position="124"/>
        <end position="145"/>
    </location>
</feature>
<dbReference type="PANTHER" id="PTHR43266">
    <property type="entry name" value="MACROLIDE-EFFLUX PROTEIN"/>
    <property type="match status" value="1"/>
</dbReference>
<feature type="transmembrane region" description="Helical" evidence="7">
    <location>
        <begin position="270"/>
        <end position="290"/>
    </location>
</feature>
<dbReference type="InterPro" id="IPR036259">
    <property type="entry name" value="MFS_trans_sf"/>
</dbReference>
<comment type="caution">
    <text evidence="9">The sequence shown here is derived from an EMBL/GenBank/DDBJ whole genome shotgun (WGS) entry which is preliminary data.</text>
</comment>
<feature type="transmembrane region" description="Helical" evidence="7">
    <location>
        <begin position="190"/>
        <end position="216"/>
    </location>
</feature>
<dbReference type="InterPro" id="IPR020846">
    <property type="entry name" value="MFS_dom"/>
</dbReference>
<proteinExistence type="predicted"/>